<dbReference type="OrthoDB" id="9771846at2"/>
<dbReference type="InterPro" id="IPR029044">
    <property type="entry name" value="Nucleotide-diphossugar_trans"/>
</dbReference>
<dbReference type="PANTHER" id="PTHR43179">
    <property type="entry name" value="RHAMNOSYLTRANSFERASE WBBL"/>
    <property type="match status" value="1"/>
</dbReference>
<keyword evidence="2" id="KW-0328">Glycosyltransferase</keyword>
<comment type="similarity">
    <text evidence="1">Belongs to the glycosyltransferase 2 family.</text>
</comment>
<dbReference type="NCBIfam" id="TIGR01556">
    <property type="entry name" value="rhamnosyltran"/>
    <property type="match status" value="1"/>
</dbReference>
<evidence type="ECO:0000256" key="2">
    <source>
        <dbReference type="ARBA" id="ARBA00022676"/>
    </source>
</evidence>
<dbReference type="HOGENOM" id="CLU_023845_9_1_6"/>
<dbReference type="Proteomes" id="UP000028839">
    <property type="component" value="Unassembled WGS sequence"/>
</dbReference>
<evidence type="ECO:0000256" key="3">
    <source>
        <dbReference type="ARBA" id="ARBA00022679"/>
    </source>
</evidence>
<organism evidence="5 6">
    <name type="scientific">Nitrosococcus oceani C-27</name>
    <dbReference type="NCBI Taxonomy" id="314279"/>
    <lineage>
        <taxon>Bacteria</taxon>
        <taxon>Pseudomonadati</taxon>
        <taxon>Pseudomonadota</taxon>
        <taxon>Gammaproteobacteria</taxon>
        <taxon>Chromatiales</taxon>
        <taxon>Chromatiaceae</taxon>
        <taxon>Nitrosococcus</taxon>
    </lineage>
</organism>
<dbReference type="SUPFAM" id="SSF53448">
    <property type="entry name" value="Nucleotide-diphospho-sugar transferases"/>
    <property type="match status" value="1"/>
</dbReference>
<dbReference type="CDD" id="cd02526">
    <property type="entry name" value="GT2_RfbF_like"/>
    <property type="match status" value="1"/>
</dbReference>
<accession>A0A0E2ZKV3</accession>
<dbReference type="EMBL" id="JPGN01000070">
    <property type="protein sequence ID" value="KFI18937.1"/>
    <property type="molecule type" value="Genomic_DNA"/>
</dbReference>
<protein>
    <submittedName>
        <fullName evidence="5">Rhamnosyltransferase</fullName>
    </submittedName>
</protein>
<evidence type="ECO:0000313" key="6">
    <source>
        <dbReference type="Proteomes" id="UP000028839"/>
    </source>
</evidence>
<dbReference type="Gene3D" id="3.90.550.10">
    <property type="entry name" value="Spore Coat Polysaccharide Biosynthesis Protein SpsA, Chain A"/>
    <property type="match status" value="1"/>
</dbReference>
<evidence type="ECO:0000259" key="4">
    <source>
        <dbReference type="Pfam" id="PF00535"/>
    </source>
</evidence>
<proteinExistence type="inferred from homology"/>
<evidence type="ECO:0000313" key="5">
    <source>
        <dbReference type="EMBL" id="KFI18937.1"/>
    </source>
</evidence>
<name>A0A0E2ZKV3_9GAMM</name>
<dbReference type="GO" id="GO:0016757">
    <property type="term" value="F:glycosyltransferase activity"/>
    <property type="evidence" value="ECO:0007669"/>
    <property type="project" value="UniProtKB-KW"/>
</dbReference>
<dbReference type="InterPro" id="IPR006446">
    <property type="entry name" value="RhaTrfase"/>
</dbReference>
<dbReference type="Pfam" id="PF00535">
    <property type="entry name" value="Glycos_transf_2"/>
    <property type="match status" value="1"/>
</dbReference>
<feature type="domain" description="Glycosyltransferase 2-like" evidence="4">
    <location>
        <begin position="31"/>
        <end position="157"/>
    </location>
</feature>
<comment type="caution">
    <text evidence="5">The sequence shown here is derived from an EMBL/GenBank/DDBJ whole genome shotgun (WGS) entry which is preliminary data.</text>
</comment>
<dbReference type="InterPro" id="IPR001173">
    <property type="entry name" value="Glyco_trans_2-like"/>
</dbReference>
<sequence length="323" mass="36007">MGIEKGDGTGENLIMGGLARAVIGCPSIIAIIVTYQPDLGALERLLLALSSQVEAVVVIDNGSGEDMRQWLERLNIASLHCLALSENRGVAAAQNEGITWAKEQGATHVVLFDQDSVPAPDMVARLYGAWRQLEQDGLSVCAVGPNYQDLRQSKSSPFVRVRGLMVSRCQCRNDGDVLEVDHLISSGSLIPMTVLDTVGGMMEGLFIDYIDTEWVLRAQRRGYRAYGICGAKMSHVLGDKSIRFLGREVVARSPLRHYYLFRNALWLYRQSWVPWGWKLADGFRLLQRFCFYALFAPPRLQQVKMMTLGLCHGLWGRQGKYPA</sequence>
<evidence type="ECO:0000256" key="1">
    <source>
        <dbReference type="ARBA" id="ARBA00006739"/>
    </source>
</evidence>
<gene>
    <name evidence="5" type="ORF">IB75_11605</name>
</gene>
<reference evidence="5 6" key="1">
    <citation type="submission" date="2014-07" db="EMBL/GenBank/DDBJ databases">
        <title>Comparative analysis of Nitrosococcus oceani genome inventories of strains from Pacific and Atlantic gyres.</title>
        <authorList>
            <person name="Lim C.K."/>
            <person name="Wang L."/>
            <person name="Sayavedra-Soto L.A."/>
            <person name="Klotz M.G."/>
        </authorList>
    </citation>
    <scope>NUCLEOTIDE SEQUENCE [LARGE SCALE GENOMIC DNA]</scope>
    <source>
        <strain evidence="5 6">C-27</strain>
    </source>
</reference>
<keyword evidence="3 5" id="KW-0808">Transferase</keyword>
<dbReference type="PANTHER" id="PTHR43179:SF12">
    <property type="entry name" value="GALACTOFURANOSYLTRANSFERASE GLFT2"/>
    <property type="match status" value="1"/>
</dbReference>
<dbReference type="AlphaFoldDB" id="A0A0E2ZKV3"/>